<proteinExistence type="predicted"/>
<feature type="domain" description="3-hydroxyacyl-CoA dehydrogenase NAD binding" evidence="1">
    <location>
        <begin position="5"/>
        <end position="156"/>
    </location>
</feature>
<organism evidence="2 3">
    <name type="scientific">Granulicella cerasi</name>
    <dbReference type="NCBI Taxonomy" id="741063"/>
    <lineage>
        <taxon>Bacteria</taxon>
        <taxon>Pseudomonadati</taxon>
        <taxon>Acidobacteriota</taxon>
        <taxon>Terriglobia</taxon>
        <taxon>Terriglobales</taxon>
        <taxon>Acidobacteriaceae</taxon>
        <taxon>Granulicella</taxon>
    </lineage>
</organism>
<reference evidence="3" key="1">
    <citation type="journal article" date="2019" name="Int. J. Syst. Evol. Microbiol.">
        <title>The Global Catalogue of Microorganisms (GCM) 10K type strain sequencing project: providing services to taxonomists for standard genome sequencing and annotation.</title>
        <authorList>
            <consortium name="The Broad Institute Genomics Platform"/>
            <consortium name="The Broad Institute Genome Sequencing Center for Infectious Disease"/>
            <person name="Wu L."/>
            <person name="Ma J."/>
        </authorList>
    </citation>
    <scope>NUCLEOTIDE SEQUENCE [LARGE SCALE GENOMIC DNA]</scope>
    <source>
        <strain evidence="3">CGMCC 1.16026</strain>
    </source>
</reference>
<dbReference type="Proteomes" id="UP001596391">
    <property type="component" value="Unassembled WGS sequence"/>
</dbReference>
<dbReference type="EMBL" id="JBHSWI010000001">
    <property type="protein sequence ID" value="MFC6647403.1"/>
    <property type="molecule type" value="Genomic_DNA"/>
</dbReference>
<sequence length="182" mass="19776">MPVQKVAVIGAGVAGRAFALRCAQSGFDVVLEDVMPSKLRRAEDEYAEAGVSGVRFALTVEEAVADADVAIDFVPDDLESKLEIFSLLDRMAPPRTVLVTPTQTLSITDLASCTYRQGKCVGLRAESGDLLQGEVLVMRSRFVEQAVLEDVIVLAQQMRLTATLSPDVEQPQLMKNVLRPEL</sequence>
<accession>A0ABW1ZEH3</accession>
<dbReference type="InterPro" id="IPR036291">
    <property type="entry name" value="NAD(P)-bd_dom_sf"/>
</dbReference>
<dbReference type="Gene3D" id="3.40.50.720">
    <property type="entry name" value="NAD(P)-binding Rossmann-like Domain"/>
    <property type="match status" value="1"/>
</dbReference>
<dbReference type="Pfam" id="PF02737">
    <property type="entry name" value="3HCDH_N"/>
    <property type="match status" value="1"/>
</dbReference>
<gene>
    <name evidence="2" type="ORF">ACFQBQ_17855</name>
</gene>
<dbReference type="RefSeq" id="WP_263370701.1">
    <property type="nucleotide sequence ID" value="NZ_JAGSYD010000002.1"/>
</dbReference>
<dbReference type="SUPFAM" id="SSF51735">
    <property type="entry name" value="NAD(P)-binding Rossmann-fold domains"/>
    <property type="match status" value="1"/>
</dbReference>
<comment type="caution">
    <text evidence="2">The sequence shown here is derived from an EMBL/GenBank/DDBJ whole genome shotgun (WGS) entry which is preliminary data.</text>
</comment>
<keyword evidence="3" id="KW-1185">Reference proteome</keyword>
<evidence type="ECO:0000259" key="1">
    <source>
        <dbReference type="Pfam" id="PF02737"/>
    </source>
</evidence>
<dbReference type="PANTHER" id="PTHR48075:SF5">
    <property type="entry name" value="3-HYDROXYBUTYRYL-COA DEHYDROGENASE"/>
    <property type="match status" value="1"/>
</dbReference>
<evidence type="ECO:0000313" key="3">
    <source>
        <dbReference type="Proteomes" id="UP001596391"/>
    </source>
</evidence>
<dbReference type="PANTHER" id="PTHR48075">
    <property type="entry name" value="3-HYDROXYACYL-COA DEHYDROGENASE FAMILY PROTEIN"/>
    <property type="match status" value="1"/>
</dbReference>
<name>A0ABW1ZEH3_9BACT</name>
<protein>
    <submittedName>
        <fullName evidence="2">3-hydroxyacyl-CoA dehydrogenase NAD-binding domain-containing protein</fullName>
    </submittedName>
</protein>
<evidence type="ECO:0000313" key="2">
    <source>
        <dbReference type="EMBL" id="MFC6647403.1"/>
    </source>
</evidence>
<dbReference type="InterPro" id="IPR006176">
    <property type="entry name" value="3-OHacyl-CoA_DH_NAD-bd"/>
</dbReference>